<dbReference type="KEGG" id="vpy:HZI73_08100"/>
<dbReference type="GO" id="GO:0006779">
    <property type="term" value="P:porphyrin-containing compound biosynthetic process"/>
    <property type="evidence" value="ECO:0007669"/>
    <property type="project" value="InterPro"/>
</dbReference>
<accession>A0A8J8MIV1</accession>
<dbReference type="GO" id="GO:0004853">
    <property type="term" value="F:uroporphyrinogen decarboxylase activity"/>
    <property type="evidence" value="ECO:0007669"/>
    <property type="project" value="InterPro"/>
</dbReference>
<name>A0A8J8MIV1_9FIRM</name>
<dbReference type="InterPro" id="IPR038071">
    <property type="entry name" value="UROD/MetE-like_sf"/>
</dbReference>
<evidence type="ECO:0000259" key="1">
    <source>
        <dbReference type="Pfam" id="PF01208"/>
    </source>
</evidence>
<dbReference type="EMBL" id="CP058649">
    <property type="protein sequence ID" value="QUI22261.1"/>
    <property type="molecule type" value="Genomic_DNA"/>
</dbReference>
<reference evidence="2" key="1">
    <citation type="submission" date="2020-07" db="EMBL/GenBank/DDBJ databases">
        <title>Vallitalea pronyensis genome.</title>
        <authorList>
            <person name="Postec A."/>
        </authorList>
    </citation>
    <scope>NUCLEOTIDE SEQUENCE</scope>
    <source>
        <strain evidence="2">FatNI3</strain>
    </source>
</reference>
<dbReference type="InterPro" id="IPR000257">
    <property type="entry name" value="Uroporphyrinogen_deCOase"/>
</dbReference>
<proteinExistence type="predicted"/>
<evidence type="ECO:0000313" key="3">
    <source>
        <dbReference type="Proteomes" id="UP000683246"/>
    </source>
</evidence>
<gene>
    <name evidence="2" type="ORF">HZI73_08100</name>
</gene>
<dbReference type="RefSeq" id="WP_212697743.1">
    <property type="nucleotide sequence ID" value="NZ_CP058649.1"/>
</dbReference>
<organism evidence="2 3">
    <name type="scientific">Vallitalea pronyensis</name>
    <dbReference type="NCBI Taxonomy" id="1348613"/>
    <lineage>
        <taxon>Bacteria</taxon>
        <taxon>Bacillati</taxon>
        <taxon>Bacillota</taxon>
        <taxon>Clostridia</taxon>
        <taxon>Lachnospirales</taxon>
        <taxon>Vallitaleaceae</taxon>
        <taxon>Vallitalea</taxon>
    </lineage>
</organism>
<protein>
    <recommendedName>
        <fullName evidence="1">Uroporphyrinogen decarboxylase (URO-D) domain-containing protein</fullName>
    </recommendedName>
</protein>
<keyword evidence="3" id="KW-1185">Reference proteome</keyword>
<dbReference type="Pfam" id="PF01208">
    <property type="entry name" value="URO-D"/>
    <property type="match status" value="1"/>
</dbReference>
<dbReference type="Proteomes" id="UP000683246">
    <property type="component" value="Chromosome"/>
</dbReference>
<dbReference type="AlphaFoldDB" id="A0A8J8MIV1"/>
<dbReference type="Gene3D" id="3.20.20.210">
    <property type="match status" value="1"/>
</dbReference>
<feature type="domain" description="Uroporphyrinogen decarboxylase (URO-D)" evidence="1">
    <location>
        <begin position="137"/>
        <end position="312"/>
    </location>
</feature>
<evidence type="ECO:0000313" key="2">
    <source>
        <dbReference type="EMBL" id="QUI22261.1"/>
    </source>
</evidence>
<sequence>MMGMTSYEIVKRAITFNNPERVALKYANVGEGDVVRIYLQTPRALRKDPEEQVDMKVKVVPTPGAYDEWGVLWENMEGDGLGLGQPLKGPIHTWDDYKTYTMPDPYAIGRFDGLEEVLREAEKEQKWVQLNSQYLIFERLHFLRGFENTLMDMYTEREMFELLCDDLLNYQLGIVRQAAKLGKGRIHAIDFSDDWGTQNALMISPDLWREIFKPRYKVLVDEMHKHGMYVDFHSCGRINDILNDFVEIGVDMLNIHQPNLIGFETLEKYAGKIAFDISIDIQKTLPTGDKTLIEKEVMDIMHRVGTKKGGIVAAEYKFLKAINVTVESAKYGYACFVKHGQYELSR</sequence>
<dbReference type="SUPFAM" id="SSF51726">
    <property type="entry name" value="UROD/MetE-like"/>
    <property type="match status" value="1"/>
</dbReference>